<dbReference type="PRINTS" id="PR00419">
    <property type="entry name" value="ADXRDTASE"/>
</dbReference>
<evidence type="ECO:0000256" key="7">
    <source>
        <dbReference type="ARBA" id="ARBA00048933"/>
    </source>
</evidence>
<feature type="binding site" evidence="10">
    <location>
        <begin position="147"/>
        <end position="150"/>
    </location>
    <ligand>
        <name>NADP(+)</name>
        <dbReference type="ChEBI" id="CHEBI:58349"/>
    </ligand>
</feature>
<feature type="binding site" evidence="9">
    <location>
        <position position="42"/>
    </location>
    <ligand>
        <name>FAD</name>
        <dbReference type="ChEBI" id="CHEBI:57692"/>
    </ligand>
</feature>
<proteinExistence type="inferred from homology"/>
<evidence type="ECO:0000256" key="2">
    <source>
        <dbReference type="ARBA" id="ARBA00008312"/>
    </source>
</evidence>
<comment type="subcellular location">
    <subcellularLocation>
        <location evidence="8">Mitochondrion</location>
    </subcellularLocation>
</comment>
<dbReference type="AlphaFoldDB" id="A0A1R2BL84"/>
<comment type="caution">
    <text evidence="11">The sequence shown here is derived from an EMBL/GenBank/DDBJ whole genome shotgun (WGS) entry which is preliminary data.</text>
</comment>
<feature type="binding site" evidence="9">
    <location>
        <begin position="363"/>
        <end position="365"/>
    </location>
    <ligand>
        <name>FAD</name>
        <dbReference type="ChEBI" id="CHEBI:57692"/>
    </ligand>
</feature>
<dbReference type="InterPro" id="IPR055275">
    <property type="entry name" value="Ferredox_Rdtase"/>
</dbReference>
<evidence type="ECO:0000256" key="5">
    <source>
        <dbReference type="ARBA" id="ARBA00022857"/>
    </source>
</evidence>
<feature type="binding site" evidence="9">
    <location>
        <position position="356"/>
    </location>
    <ligand>
        <name>FAD</name>
        <dbReference type="ChEBI" id="CHEBI:57692"/>
    </ligand>
</feature>
<keyword evidence="4 8" id="KW-0274">FAD</keyword>
<evidence type="ECO:0000313" key="11">
    <source>
        <dbReference type="EMBL" id="OMJ77522.1"/>
    </source>
</evidence>
<dbReference type="PANTHER" id="PTHR48467:SF1">
    <property type="entry name" value="GLUTAMATE SYNTHASE 1 [NADH], CHLOROPLASTIC-LIKE"/>
    <property type="match status" value="1"/>
</dbReference>
<dbReference type="EMBL" id="MPUH01000571">
    <property type="protein sequence ID" value="OMJ77522.1"/>
    <property type="molecule type" value="Genomic_DNA"/>
</dbReference>
<gene>
    <name evidence="11" type="ORF">SteCoe_22883</name>
</gene>
<feature type="binding site" evidence="9">
    <location>
        <position position="34"/>
    </location>
    <ligand>
        <name>FAD</name>
        <dbReference type="ChEBI" id="CHEBI:57692"/>
    </ligand>
</feature>
<dbReference type="Proteomes" id="UP000187209">
    <property type="component" value="Unassembled WGS sequence"/>
</dbReference>
<comment type="similarity">
    <text evidence="2 8">Belongs to the ferredoxin--NADP reductase type 1 family.</text>
</comment>
<feature type="binding site" evidence="9">
    <location>
        <position position="78"/>
    </location>
    <ligand>
        <name>FAD</name>
        <dbReference type="ChEBI" id="CHEBI:57692"/>
    </ligand>
</feature>
<dbReference type="InterPro" id="IPR036188">
    <property type="entry name" value="FAD/NAD-bd_sf"/>
</dbReference>
<keyword evidence="6 8" id="KW-0560">Oxidoreductase</keyword>
<feature type="binding site" evidence="10">
    <location>
        <begin position="191"/>
        <end position="192"/>
    </location>
    <ligand>
        <name>NADP(+)</name>
        <dbReference type="ChEBI" id="CHEBI:58349"/>
    </ligand>
</feature>
<sequence length="442" mass="49737">MALRFAVVGSGPAGFFTLKSLIRALPDCKVDMFERWPVPFGLIRYGVAPDHGDIKNIIKDFTELARCDNFRYFGNVFVGKDIDYLTLSQIYSGIIYAHGAASADKELKIPGGEKSKSARQIVEWYNGMPNCEDFDFSKVEKVGIIGNGNVAMDVARVLGSSIERLQPTDVAERAFEVFSKSKIREIDIYGRRGPVQAAMTVKELRYLSKVPGISLRVLQDEIDRGLSPESQNEAMLNSVQTNQRERARKRLFDLINSLPREHNPNAQVKINLRFMLAPISYTASYLTLARTNLQGPELHQVAVPSDETFKENCDLLIRSIGYSSVQIDKNLPFDQELGTVKNLGGKVEGNNYVTGWARTGPFGVIDTTMRNVFQTIDTLIQDIDNNLLQYKPDSILDILKCRFLTFKQWEKIDQYELNEGLKKGKARSKITSVDKMLEIGLS</sequence>
<keyword evidence="12" id="KW-1185">Reference proteome</keyword>
<feature type="binding site" evidence="10">
    <location>
        <position position="203"/>
    </location>
    <ligand>
        <name>NADP(+)</name>
        <dbReference type="ChEBI" id="CHEBI:58349"/>
    </ligand>
</feature>
<dbReference type="Gene3D" id="3.50.50.60">
    <property type="entry name" value="FAD/NAD(P)-binding domain"/>
    <property type="match status" value="1"/>
</dbReference>
<feature type="binding site" evidence="10">
    <location>
        <position position="363"/>
    </location>
    <ligand>
        <name>NADP(+)</name>
        <dbReference type="ChEBI" id="CHEBI:58349"/>
    </ligand>
</feature>
<evidence type="ECO:0000256" key="10">
    <source>
        <dbReference type="PIRSR" id="PIRSR000362-2"/>
    </source>
</evidence>
<dbReference type="GO" id="GO:0016491">
    <property type="term" value="F:oxidoreductase activity"/>
    <property type="evidence" value="ECO:0007669"/>
    <property type="project" value="UniProtKB-KW"/>
</dbReference>
<dbReference type="PANTHER" id="PTHR48467">
    <property type="entry name" value="GLUTAMATE SYNTHASE 1 [NADH], CHLOROPLASTIC-LIKE"/>
    <property type="match status" value="1"/>
</dbReference>
<organism evidence="11 12">
    <name type="scientific">Stentor coeruleus</name>
    <dbReference type="NCBI Taxonomy" id="5963"/>
    <lineage>
        <taxon>Eukaryota</taxon>
        <taxon>Sar</taxon>
        <taxon>Alveolata</taxon>
        <taxon>Ciliophora</taxon>
        <taxon>Postciliodesmatophora</taxon>
        <taxon>Heterotrichea</taxon>
        <taxon>Heterotrichida</taxon>
        <taxon>Stentoridae</taxon>
        <taxon>Stentor</taxon>
    </lineage>
</organism>
<feature type="binding site" evidence="9">
    <location>
        <position position="13"/>
    </location>
    <ligand>
        <name>FAD</name>
        <dbReference type="ChEBI" id="CHEBI:57692"/>
    </ligand>
</feature>
<keyword evidence="8" id="KW-0496">Mitochondrion</keyword>
<comment type="catalytic activity">
    <reaction evidence="7 8">
        <text>2 reduced [adrenodoxin] + NADP(+) + H(+) = 2 oxidized [adrenodoxin] + NADPH</text>
        <dbReference type="Rhea" id="RHEA:42312"/>
        <dbReference type="Rhea" id="RHEA-COMP:9998"/>
        <dbReference type="Rhea" id="RHEA-COMP:9999"/>
        <dbReference type="ChEBI" id="CHEBI:15378"/>
        <dbReference type="ChEBI" id="CHEBI:33737"/>
        <dbReference type="ChEBI" id="CHEBI:33738"/>
        <dbReference type="ChEBI" id="CHEBI:57783"/>
        <dbReference type="ChEBI" id="CHEBI:58349"/>
        <dbReference type="EC" id="1.18.1.6"/>
    </reaction>
</comment>
<evidence type="ECO:0000256" key="6">
    <source>
        <dbReference type="ARBA" id="ARBA00023002"/>
    </source>
</evidence>
<keyword evidence="5 8" id="KW-0521">NADP</keyword>
<dbReference type="OrthoDB" id="333024at2759"/>
<evidence type="ECO:0000256" key="3">
    <source>
        <dbReference type="ARBA" id="ARBA00022630"/>
    </source>
</evidence>
<dbReference type="SUPFAM" id="SSF51971">
    <property type="entry name" value="Nucleotide-binding domain"/>
    <property type="match status" value="1"/>
</dbReference>
<keyword evidence="3 8" id="KW-0285">Flavoprotein</keyword>
<dbReference type="Gene3D" id="3.40.50.720">
    <property type="entry name" value="NAD(P)-binding Rossmann-like Domain"/>
    <property type="match status" value="1"/>
</dbReference>
<name>A0A1R2BL84_9CILI</name>
<reference evidence="11 12" key="1">
    <citation type="submission" date="2016-11" db="EMBL/GenBank/DDBJ databases">
        <title>The macronuclear genome of Stentor coeruleus: a giant cell with tiny introns.</title>
        <authorList>
            <person name="Slabodnick M."/>
            <person name="Ruby J.G."/>
            <person name="Reiff S.B."/>
            <person name="Swart E.C."/>
            <person name="Gosai S."/>
            <person name="Prabakaran S."/>
            <person name="Witkowska E."/>
            <person name="Larue G.E."/>
            <person name="Fisher S."/>
            <person name="Freeman R.M."/>
            <person name="Gunawardena J."/>
            <person name="Chu W."/>
            <person name="Stover N.A."/>
            <person name="Gregory B.D."/>
            <person name="Nowacki M."/>
            <person name="Derisi J."/>
            <person name="Roy S.W."/>
            <person name="Marshall W.F."/>
            <person name="Sood P."/>
        </authorList>
    </citation>
    <scope>NUCLEOTIDE SEQUENCE [LARGE SCALE GENOMIC DNA]</scope>
    <source>
        <strain evidence="11">WM001</strain>
    </source>
</reference>
<evidence type="ECO:0000256" key="4">
    <source>
        <dbReference type="ARBA" id="ARBA00022827"/>
    </source>
</evidence>
<accession>A0A1R2BL84</accession>
<evidence type="ECO:0000256" key="9">
    <source>
        <dbReference type="PIRSR" id="PIRSR000362-1"/>
    </source>
</evidence>
<protein>
    <recommendedName>
        <fullName evidence="8">NADPH:adrenodoxin oxidoreductase, mitochondrial</fullName>
        <ecNumber evidence="8">1.18.1.6</ecNumber>
    </recommendedName>
</protein>
<evidence type="ECO:0000256" key="8">
    <source>
        <dbReference type="PIRNR" id="PIRNR000362"/>
    </source>
</evidence>
<comment type="cofactor">
    <cofactor evidence="1 8 9">
        <name>FAD</name>
        <dbReference type="ChEBI" id="CHEBI:57692"/>
    </cofactor>
</comment>
<evidence type="ECO:0000313" key="12">
    <source>
        <dbReference type="Proteomes" id="UP000187209"/>
    </source>
</evidence>
<evidence type="ECO:0000256" key="1">
    <source>
        <dbReference type="ARBA" id="ARBA00001974"/>
    </source>
</evidence>
<dbReference type="GO" id="GO:0005739">
    <property type="term" value="C:mitochondrion"/>
    <property type="evidence" value="ECO:0007669"/>
    <property type="project" value="UniProtKB-SubCell"/>
</dbReference>
<dbReference type="EC" id="1.18.1.6" evidence="8"/>
<dbReference type="PIRSF" id="PIRSF000362">
    <property type="entry name" value="FNR"/>
    <property type="match status" value="1"/>
</dbReference>
<dbReference type="InterPro" id="IPR021163">
    <property type="entry name" value="Ferredox_Rdtase_adrenod"/>
</dbReference>